<organism evidence="5 6">
    <name type="scientific">Thyridium curvatum</name>
    <dbReference type="NCBI Taxonomy" id="1093900"/>
    <lineage>
        <taxon>Eukaryota</taxon>
        <taxon>Fungi</taxon>
        <taxon>Dikarya</taxon>
        <taxon>Ascomycota</taxon>
        <taxon>Pezizomycotina</taxon>
        <taxon>Sordariomycetes</taxon>
        <taxon>Sordariomycetidae</taxon>
        <taxon>Thyridiales</taxon>
        <taxon>Thyridiaceae</taxon>
        <taxon>Thyridium</taxon>
    </lineage>
</organism>
<protein>
    <recommendedName>
        <fullName evidence="4">Alpha/beta hydrolase fold-3 domain-containing protein</fullName>
    </recommendedName>
</protein>
<comment type="similarity">
    <text evidence="1">Belongs to the 'GDXG' lipolytic enzyme family.</text>
</comment>
<dbReference type="RefSeq" id="XP_030997829.1">
    <property type="nucleotide sequence ID" value="XM_031138488.1"/>
</dbReference>
<dbReference type="GeneID" id="41971560"/>
<feature type="active site" evidence="3">
    <location>
        <position position="210"/>
    </location>
</feature>
<dbReference type="InterPro" id="IPR050300">
    <property type="entry name" value="GDXG_lipolytic_enzyme"/>
</dbReference>
<keyword evidence="2" id="KW-0378">Hydrolase</keyword>
<comment type="caution">
    <text evidence="5">The sequence shown here is derived from an EMBL/GenBank/DDBJ whole genome shotgun (WGS) entry which is preliminary data.</text>
</comment>
<dbReference type="SUPFAM" id="SSF53474">
    <property type="entry name" value="alpha/beta-Hydrolases"/>
    <property type="match status" value="1"/>
</dbReference>
<evidence type="ECO:0000256" key="2">
    <source>
        <dbReference type="ARBA" id="ARBA00022801"/>
    </source>
</evidence>
<proteinExistence type="inferred from homology"/>
<gene>
    <name evidence="5" type="ORF">E0L32_004113</name>
</gene>
<dbReference type="Proteomes" id="UP000319257">
    <property type="component" value="Unassembled WGS sequence"/>
</dbReference>
<dbReference type="Gene3D" id="3.40.50.1820">
    <property type="entry name" value="alpha/beta hydrolase"/>
    <property type="match status" value="1"/>
</dbReference>
<dbReference type="AlphaFoldDB" id="A0A507BHA7"/>
<dbReference type="STRING" id="1093900.A0A507BHA7"/>
<dbReference type="Pfam" id="PF07859">
    <property type="entry name" value="Abhydrolase_3"/>
    <property type="match status" value="1"/>
</dbReference>
<dbReference type="FunCoup" id="A0A507BHA7">
    <property type="interactions" value="26"/>
</dbReference>
<dbReference type="EMBL" id="SKBQ01000019">
    <property type="protein sequence ID" value="TPX16118.1"/>
    <property type="molecule type" value="Genomic_DNA"/>
</dbReference>
<dbReference type="OrthoDB" id="2152029at2759"/>
<evidence type="ECO:0000259" key="4">
    <source>
        <dbReference type="Pfam" id="PF07859"/>
    </source>
</evidence>
<sequence length="382" mass="41918">MGAITRIQSFLRFLYATVYGPFAVSHFALDTFLYTLPWARPVKGWSFHQAVRVRVVKLALLIWSTARSVKKSSLRPGAERNRFEVLSPMPVDHYKGPSSDTLIEPAPVGVTWTPARPPPRSLVRSTMTVVLHFHGGAYVIGNGRDEDTGFLAGTFLRHMGCTHVCTPQYRLASGENGRFPAPLQDALTVYLALLREKGIPAEQIILSGDSAGANLALGLLRYIHEHGKEQAIPAPGAVALWSPWVDIDAALTTDMRKSPNYKTDYLSRAFGRWGAMAISGSKAVDPADPYLSPLHHPFKLGEAIPMFIHEGEREVLSDDIRLFSQRHRDAGWAVHLVTSPNAPHDIILLGPRIGFAAEAEQAAREAGKFFAGVGGMQLRNAD</sequence>
<evidence type="ECO:0000313" key="5">
    <source>
        <dbReference type="EMBL" id="TPX16118.1"/>
    </source>
</evidence>
<dbReference type="InterPro" id="IPR029058">
    <property type="entry name" value="AB_hydrolase_fold"/>
</dbReference>
<dbReference type="PANTHER" id="PTHR48081:SF8">
    <property type="entry name" value="ALPHA_BETA HYDROLASE FOLD-3 DOMAIN-CONTAINING PROTEIN-RELATED"/>
    <property type="match status" value="1"/>
</dbReference>
<dbReference type="InParanoid" id="A0A507BHA7"/>
<evidence type="ECO:0000313" key="6">
    <source>
        <dbReference type="Proteomes" id="UP000319257"/>
    </source>
</evidence>
<dbReference type="PROSITE" id="PS01174">
    <property type="entry name" value="LIPASE_GDXG_SER"/>
    <property type="match status" value="1"/>
</dbReference>
<dbReference type="InterPro" id="IPR033140">
    <property type="entry name" value="Lipase_GDXG_put_SER_AS"/>
</dbReference>
<accession>A0A507BHA7</accession>
<evidence type="ECO:0000256" key="3">
    <source>
        <dbReference type="PROSITE-ProRule" id="PRU10038"/>
    </source>
</evidence>
<reference evidence="5 6" key="1">
    <citation type="submission" date="2019-06" db="EMBL/GenBank/DDBJ databases">
        <title>Draft genome sequence of the filamentous fungus Phialemoniopsis curvata isolated from diesel fuel.</title>
        <authorList>
            <person name="Varaljay V.A."/>
            <person name="Lyon W.J."/>
            <person name="Crouch A.L."/>
            <person name="Drake C.E."/>
            <person name="Hollomon J.M."/>
            <person name="Nadeau L.J."/>
            <person name="Nunn H.S."/>
            <person name="Stevenson B.S."/>
            <person name="Bojanowski C.L."/>
            <person name="Crookes-Goodson W.J."/>
        </authorList>
    </citation>
    <scope>NUCLEOTIDE SEQUENCE [LARGE SCALE GENOMIC DNA]</scope>
    <source>
        <strain evidence="5 6">D216</strain>
    </source>
</reference>
<feature type="domain" description="Alpha/beta hydrolase fold-3" evidence="4">
    <location>
        <begin position="130"/>
        <end position="347"/>
    </location>
</feature>
<name>A0A507BHA7_9PEZI</name>
<dbReference type="InterPro" id="IPR013094">
    <property type="entry name" value="AB_hydrolase_3"/>
</dbReference>
<dbReference type="GO" id="GO:0016787">
    <property type="term" value="F:hydrolase activity"/>
    <property type="evidence" value="ECO:0007669"/>
    <property type="project" value="UniProtKB-KW"/>
</dbReference>
<dbReference type="PANTHER" id="PTHR48081">
    <property type="entry name" value="AB HYDROLASE SUPERFAMILY PROTEIN C4A8.06C"/>
    <property type="match status" value="1"/>
</dbReference>
<evidence type="ECO:0000256" key="1">
    <source>
        <dbReference type="ARBA" id="ARBA00010515"/>
    </source>
</evidence>
<keyword evidence="6" id="KW-1185">Reference proteome</keyword>